<dbReference type="PROSITE" id="PS50977">
    <property type="entry name" value="HTH_TETR_2"/>
    <property type="match status" value="1"/>
</dbReference>
<dbReference type="Gene3D" id="1.10.357.10">
    <property type="entry name" value="Tetracycline Repressor, domain 2"/>
    <property type="match status" value="1"/>
</dbReference>
<dbReference type="GO" id="GO:0003700">
    <property type="term" value="F:DNA-binding transcription factor activity"/>
    <property type="evidence" value="ECO:0007669"/>
    <property type="project" value="TreeGrafter"/>
</dbReference>
<dbReference type="Pfam" id="PF00440">
    <property type="entry name" value="TetR_N"/>
    <property type="match status" value="1"/>
</dbReference>
<evidence type="ECO:0000259" key="5">
    <source>
        <dbReference type="PROSITE" id="PS50977"/>
    </source>
</evidence>
<dbReference type="InterPro" id="IPR009057">
    <property type="entry name" value="Homeodomain-like_sf"/>
</dbReference>
<organism evidence="6 7">
    <name type="scientific">Stackebrandtia nassauensis (strain DSM 44728 / CIP 108903 / NRRL B-16338 / NBRC 102104 / LLR-40K-21)</name>
    <dbReference type="NCBI Taxonomy" id="446470"/>
    <lineage>
        <taxon>Bacteria</taxon>
        <taxon>Bacillati</taxon>
        <taxon>Actinomycetota</taxon>
        <taxon>Actinomycetes</taxon>
        <taxon>Glycomycetales</taxon>
        <taxon>Glycomycetaceae</taxon>
        <taxon>Stackebrandtia</taxon>
    </lineage>
</organism>
<dbReference type="RefSeq" id="WP_013020523.1">
    <property type="nucleotide sequence ID" value="NC_013947.1"/>
</dbReference>
<dbReference type="GO" id="GO:0045892">
    <property type="term" value="P:negative regulation of DNA-templated transcription"/>
    <property type="evidence" value="ECO:0007669"/>
    <property type="project" value="UniProtKB-ARBA"/>
</dbReference>
<evidence type="ECO:0000256" key="2">
    <source>
        <dbReference type="ARBA" id="ARBA00023125"/>
    </source>
</evidence>
<gene>
    <name evidence="6" type="ordered locus">Snas_5318</name>
</gene>
<evidence type="ECO:0000256" key="1">
    <source>
        <dbReference type="ARBA" id="ARBA00023015"/>
    </source>
</evidence>
<accession>D3PUS8</accession>
<evidence type="ECO:0000313" key="6">
    <source>
        <dbReference type="EMBL" id="ADD44952.1"/>
    </source>
</evidence>
<evidence type="ECO:0000256" key="4">
    <source>
        <dbReference type="PROSITE-ProRule" id="PRU00335"/>
    </source>
</evidence>
<proteinExistence type="predicted"/>
<dbReference type="PANTHER" id="PTHR30055">
    <property type="entry name" value="HTH-TYPE TRANSCRIPTIONAL REGULATOR RUTR"/>
    <property type="match status" value="1"/>
</dbReference>
<dbReference type="OrthoDB" id="3528955at2"/>
<dbReference type="STRING" id="446470.Snas_5318"/>
<dbReference type="EMBL" id="CP001778">
    <property type="protein sequence ID" value="ADD44952.1"/>
    <property type="molecule type" value="Genomic_DNA"/>
</dbReference>
<dbReference type="InterPro" id="IPR001647">
    <property type="entry name" value="HTH_TetR"/>
</dbReference>
<dbReference type="KEGG" id="sna:Snas_5318"/>
<dbReference type="Proteomes" id="UP000000844">
    <property type="component" value="Chromosome"/>
</dbReference>
<dbReference type="AlphaFoldDB" id="D3PUS8"/>
<keyword evidence="1" id="KW-0805">Transcription regulation</keyword>
<protein>
    <submittedName>
        <fullName evidence="6">Transcriptional regulator, TetR family</fullName>
    </submittedName>
</protein>
<feature type="domain" description="HTH tetR-type" evidence="5">
    <location>
        <begin position="14"/>
        <end position="74"/>
    </location>
</feature>
<feature type="DNA-binding region" description="H-T-H motif" evidence="4">
    <location>
        <begin position="37"/>
        <end position="56"/>
    </location>
</feature>
<evidence type="ECO:0000313" key="7">
    <source>
        <dbReference type="Proteomes" id="UP000000844"/>
    </source>
</evidence>
<dbReference type="PRINTS" id="PR00455">
    <property type="entry name" value="HTHTETR"/>
</dbReference>
<dbReference type="HOGENOM" id="CLU_113263_0_0_11"/>
<reference evidence="6 7" key="1">
    <citation type="journal article" date="2009" name="Stand. Genomic Sci.">
        <title>Complete genome sequence of Stackebrandtia nassauensis type strain (LLR-40K-21).</title>
        <authorList>
            <person name="Munk C."/>
            <person name="Lapidus A."/>
            <person name="Copeland A."/>
            <person name="Jando M."/>
            <person name="Mayilraj S."/>
            <person name="Glavina Del Rio T."/>
            <person name="Nolan M."/>
            <person name="Chen F."/>
            <person name="Lucas S."/>
            <person name="Tice H."/>
            <person name="Cheng J.F."/>
            <person name="Han C."/>
            <person name="Detter J.C."/>
            <person name="Bruce D."/>
            <person name="Goodwin L."/>
            <person name="Chain P."/>
            <person name="Pitluck S."/>
            <person name="Goker M."/>
            <person name="Ovchinikova G."/>
            <person name="Pati A."/>
            <person name="Ivanova N."/>
            <person name="Mavromatis K."/>
            <person name="Chen A."/>
            <person name="Palaniappan K."/>
            <person name="Land M."/>
            <person name="Hauser L."/>
            <person name="Chang Y.J."/>
            <person name="Jeffries C.D."/>
            <person name="Bristow J."/>
            <person name="Eisen J.A."/>
            <person name="Markowitz V."/>
            <person name="Hugenholtz P."/>
            <person name="Kyrpides N.C."/>
            <person name="Klenk H.P."/>
        </authorList>
    </citation>
    <scope>NUCLEOTIDE SEQUENCE [LARGE SCALE GENOMIC DNA]</scope>
    <source>
        <strain evidence="7">DSM 44728 / CIP 108903 / NRRL B-16338 / NBRC 102104 / LLR-40K-21</strain>
    </source>
</reference>
<dbReference type="SUPFAM" id="SSF46689">
    <property type="entry name" value="Homeodomain-like"/>
    <property type="match status" value="1"/>
</dbReference>
<dbReference type="GO" id="GO:0000976">
    <property type="term" value="F:transcription cis-regulatory region binding"/>
    <property type="evidence" value="ECO:0007669"/>
    <property type="project" value="TreeGrafter"/>
</dbReference>
<dbReference type="PROSITE" id="PS01081">
    <property type="entry name" value="HTH_TETR_1"/>
    <property type="match status" value="1"/>
</dbReference>
<dbReference type="eggNOG" id="COG1309">
    <property type="taxonomic scope" value="Bacteria"/>
</dbReference>
<keyword evidence="7" id="KW-1185">Reference proteome</keyword>
<dbReference type="PANTHER" id="PTHR30055:SF158">
    <property type="entry name" value="POSSIBLE TRANSCRIPTIONAL REGULATORY PROTEIN (PROBABLY TETR-FAMILY)"/>
    <property type="match status" value="1"/>
</dbReference>
<keyword evidence="2 4" id="KW-0238">DNA-binding</keyword>
<dbReference type="FunFam" id="1.10.10.60:FF:000141">
    <property type="entry name" value="TetR family transcriptional regulator"/>
    <property type="match status" value="1"/>
</dbReference>
<sequence>MTEDQAPPRRLPRAQRRDQILAAATSAFARTGFADTSLDDVSAAAGVSKAILYRHFESKTELYRAVLDRICAKLDATVGTDDHDDESIPTLMRAAATDPDGFRLLFRYAAREPEFRSFVDTMSGESTRIALRQLTADIPDPRWAGWAAQLAPVITIEATLAWLDAGQPDPELAAERVKDLIAALITTAAASGENPPA</sequence>
<keyword evidence="3" id="KW-0804">Transcription</keyword>
<name>D3PUS8_STANL</name>
<dbReference type="InterPro" id="IPR050109">
    <property type="entry name" value="HTH-type_TetR-like_transc_reg"/>
</dbReference>
<evidence type="ECO:0000256" key="3">
    <source>
        <dbReference type="ARBA" id="ARBA00023163"/>
    </source>
</evidence>
<dbReference type="InterPro" id="IPR023772">
    <property type="entry name" value="DNA-bd_HTH_TetR-type_CS"/>
</dbReference>